<dbReference type="EMBL" id="KN823417">
    <property type="protein sequence ID" value="KIO17196.1"/>
    <property type="molecule type" value="Genomic_DNA"/>
</dbReference>
<keyword evidence="1" id="KW-0812">Transmembrane</keyword>
<organism evidence="2 3">
    <name type="scientific">Tulasnella calospora MUT 4182</name>
    <dbReference type="NCBI Taxonomy" id="1051891"/>
    <lineage>
        <taxon>Eukaryota</taxon>
        <taxon>Fungi</taxon>
        <taxon>Dikarya</taxon>
        <taxon>Basidiomycota</taxon>
        <taxon>Agaricomycotina</taxon>
        <taxon>Agaricomycetes</taxon>
        <taxon>Cantharellales</taxon>
        <taxon>Tulasnellaceae</taxon>
        <taxon>Tulasnella</taxon>
    </lineage>
</organism>
<evidence type="ECO:0000313" key="2">
    <source>
        <dbReference type="EMBL" id="KIO17196.1"/>
    </source>
</evidence>
<keyword evidence="1" id="KW-0472">Membrane</keyword>
<accession>A0A0C3Q2T1</accession>
<dbReference type="Proteomes" id="UP000054248">
    <property type="component" value="Unassembled WGS sequence"/>
</dbReference>
<keyword evidence="3" id="KW-1185">Reference proteome</keyword>
<evidence type="ECO:0000313" key="3">
    <source>
        <dbReference type="Proteomes" id="UP000054248"/>
    </source>
</evidence>
<reference evidence="2 3" key="1">
    <citation type="submission" date="2014-04" db="EMBL/GenBank/DDBJ databases">
        <authorList>
            <consortium name="DOE Joint Genome Institute"/>
            <person name="Kuo A."/>
            <person name="Girlanda M."/>
            <person name="Perotto S."/>
            <person name="Kohler A."/>
            <person name="Nagy L.G."/>
            <person name="Floudas D."/>
            <person name="Copeland A."/>
            <person name="Barry K.W."/>
            <person name="Cichocki N."/>
            <person name="Veneault-Fourrey C."/>
            <person name="LaButti K."/>
            <person name="Lindquist E.A."/>
            <person name="Lipzen A."/>
            <person name="Lundell T."/>
            <person name="Morin E."/>
            <person name="Murat C."/>
            <person name="Sun H."/>
            <person name="Tunlid A."/>
            <person name="Henrissat B."/>
            <person name="Grigoriev I.V."/>
            <person name="Hibbett D.S."/>
            <person name="Martin F."/>
            <person name="Nordberg H.P."/>
            <person name="Cantor M.N."/>
            <person name="Hua S.X."/>
        </authorList>
    </citation>
    <scope>NUCLEOTIDE SEQUENCE [LARGE SCALE GENOMIC DNA]</scope>
    <source>
        <strain evidence="2 3">MUT 4182</strain>
    </source>
</reference>
<proteinExistence type="predicted"/>
<keyword evidence="1" id="KW-1133">Transmembrane helix</keyword>
<evidence type="ECO:0000256" key="1">
    <source>
        <dbReference type="SAM" id="Phobius"/>
    </source>
</evidence>
<feature type="transmembrane region" description="Helical" evidence="1">
    <location>
        <begin position="6"/>
        <end position="30"/>
    </location>
</feature>
<reference evidence="3" key="2">
    <citation type="submission" date="2015-01" db="EMBL/GenBank/DDBJ databases">
        <title>Evolutionary Origins and Diversification of the Mycorrhizal Mutualists.</title>
        <authorList>
            <consortium name="DOE Joint Genome Institute"/>
            <consortium name="Mycorrhizal Genomics Consortium"/>
            <person name="Kohler A."/>
            <person name="Kuo A."/>
            <person name="Nagy L.G."/>
            <person name="Floudas D."/>
            <person name="Copeland A."/>
            <person name="Barry K.W."/>
            <person name="Cichocki N."/>
            <person name="Veneault-Fourrey C."/>
            <person name="LaButti K."/>
            <person name="Lindquist E.A."/>
            <person name="Lipzen A."/>
            <person name="Lundell T."/>
            <person name="Morin E."/>
            <person name="Murat C."/>
            <person name="Riley R."/>
            <person name="Ohm R."/>
            <person name="Sun H."/>
            <person name="Tunlid A."/>
            <person name="Henrissat B."/>
            <person name="Grigoriev I.V."/>
            <person name="Hibbett D.S."/>
            <person name="Martin F."/>
        </authorList>
    </citation>
    <scope>NUCLEOTIDE SEQUENCE [LARGE SCALE GENOMIC DNA]</scope>
    <source>
        <strain evidence="3">MUT 4182</strain>
    </source>
</reference>
<gene>
    <name evidence="2" type="ORF">M407DRAFT_175054</name>
</gene>
<dbReference type="AlphaFoldDB" id="A0A0C3Q2T1"/>
<sequence>MQSTLVFSIVAVLVFLVVCVLCTVVLRRVVLGGGADRTREVPPTFNPDPHVLTPYGNLVRSTIDWLDGHHIPINGFTRPVVDHLVAAFGTDASGNASNPPEQQSNHQNQDIVVPFELQRPPPAYF</sequence>
<protein>
    <submittedName>
        <fullName evidence="2">Uncharacterized protein</fullName>
    </submittedName>
</protein>
<dbReference type="HOGENOM" id="CLU_135796_0_0_1"/>
<name>A0A0C3Q2T1_9AGAM</name>